<dbReference type="AlphaFoldDB" id="A0AAD6ZNQ1"/>
<sequence>MQVMTDKSLSQRRAPAAICFTLHFLLVLAHIVLLISGSKHWEHRFTFLLEHQTLASFWTTAITQAFGTIYTSLLVFLTQKLAMQRTFRSCQTLTATHDSLSSWTGLGSALSTLYNQVSIPASVIGTLHVVGYLGCISILHTTIPAILSAETFNATVAINVTTVGNPEFANSTAINSTVSFVTAYPTGFLPWWGLFDDTPTPGLFNNSLYEVLHNTTSGNGEARVSALGFNITCGYLNANINRVDLDESIVYFTVNNTQILLDPDSPALIPNSLSILNIYYPRYSSPNNSVVISTPNVVADSEGHQGSPSILSNLTKLTLNISQIQCLQCFKSLVPQYGTIDTRSNALFNVSLWPNIHKNHSKWMAAVDIGLSPQDSTLLGSDLTRFNSGPRYLMSSLGLNPLVDVSSTEPVVLKLHDLENALANLVAISFWTGGHIQPDPWYLNYSTSRSFGTEPATLPVLSSGSTIIHQDIASVRLNASMISVALGLVTSIALAIL</sequence>
<keyword evidence="1" id="KW-0472">Membrane</keyword>
<keyword evidence="3" id="KW-1185">Reference proteome</keyword>
<evidence type="ECO:0000256" key="1">
    <source>
        <dbReference type="SAM" id="Phobius"/>
    </source>
</evidence>
<evidence type="ECO:0008006" key="4">
    <source>
        <dbReference type="Google" id="ProtNLM"/>
    </source>
</evidence>
<feature type="non-terminal residue" evidence="2">
    <location>
        <position position="1"/>
    </location>
</feature>
<keyword evidence="1" id="KW-0812">Transmembrane</keyword>
<dbReference type="EMBL" id="JARIHO010000036">
    <property type="protein sequence ID" value="KAJ7331077.1"/>
    <property type="molecule type" value="Genomic_DNA"/>
</dbReference>
<reference evidence="2" key="1">
    <citation type="submission" date="2023-03" db="EMBL/GenBank/DDBJ databases">
        <title>Massive genome expansion in bonnet fungi (Mycena s.s.) driven by repeated elements and novel gene families across ecological guilds.</title>
        <authorList>
            <consortium name="Lawrence Berkeley National Laboratory"/>
            <person name="Harder C.B."/>
            <person name="Miyauchi S."/>
            <person name="Viragh M."/>
            <person name="Kuo A."/>
            <person name="Thoen E."/>
            <person name="Andreopoulos B."/>
            <person name="Lu D."/>
            <person name="Skrede I."/>
            <person name="Drula E."/>
            <person name="Henrissat B."/>
            <person name="Morin E."/>
            <person name="Kohler A."/>
            <person name="Barry K."/>
            <person name="LaButti K."/>
            <person name="Morin E."/>
            <person name="Salamov A."/>
            <person name="Lipzen A."/>
            <person name="Mereny Z."/>
            <person name="Hegedus B."/>
            <person name="Baldrian P."/>
            <person name="Stursova M."/>
            <person name="Weitz H."/>
            <person name="Taylor A."/>
            <person name="Grigoriev I.V."/>
            <person name="Nagy L.G."/>
            <person name="Martin F."/>
            <person name="Kauserud H."/>
        </authorList>
    </citation>
    <scope>NUCLEOTIDE SEQUENCE</scope>
    <source>
        <strain evidence="2">CBHHK002</strain>
    </source>
</reference>
<comment type="caution">
    <text evidence="2">The sequence shown here is derived from an EMBL/GenBank/DDBJ whole genome shotgun (WGS) entry which is preliminary data.</text>
</comment>
<proteinExistence type="predicted"/>
<evidence type="ECO:0000313" key="3">
    <source>
        <dbReference type="Proteomes" id="UP001218218"/>
    </source>
</evidence>
<evidence type="ECO:0000313" key="2">
    <source>
        <dbReference type="EMBL" id="KAJ7331077.1"/>
    </source>
</evidence>
<organism evidence="2 3">
    <name type="scientific">Mycena albidolilacea</name>
    <dbReference type="NCBI Taxonomy" id="1033008"/>
    <lineage>
        <taxon>Eukaryota</taxon>
        <taxon>Fungi</taxon>
        <taxon>Dikarya</taxon>
        <taxon>Basidiomycota</taxon>
        <taxon>Agaricomycotina</taxon>
        <taxon>Agaricomycetes</taxon>
        <taxon>Agaricomycetidae</taxon>
        <taxon>Agaricales</taxon>
        <taxon>Marasmiineae</taxon>
        <taxon>Mycenaceae</taxon>
        <taxon>Mycena</taxon>
    </lineage>
</organism>
<gene>
    <name evidence="2" type="ORF">DFH08DRAFT_940257</name>
</gene>
<dbReference type="Proteomes" id="UP001218218">
    <property type="component" value="Unassembled WGS sequence"/>
</dbReference>
<accession>A0AAD6ZNQ1</accession>
<name>A0AAD6ZNQ1_9AGAR</name>
<feature type="transmembrane region" description="Helical" evidence="1">
    <location>
        <begin position="55"/>
        <end position="78"/>
    </location>
</feature>
<feature type="transmembrane region" description="Helical" evidence="1">
    <location>
        <begin position="14"/>
        <end position="35"/>
    </location>
</feature>
<keyword evidence="1" id="KW-1133">Transmembrane helix</keyword>
<protein>
    <recommendedName>
        <fullName evidence="4">Transmembrane protein</fullName>
    </recommendedName>
</protein>